<evidence type="ECO:0000313" key="3">
    <source>
        <dbReference type="Proteomes" id="UP000076580"/>
    </source>
</evidence>
<dbReference type="RefSeq" id="XP_040659415.1">
    <property type="nucleotide sequence ID" value="XM_040798532.1"/>
</dbReference>
<keyword evidence="1" id="KW-0732">Signal</keyword>
<dbReference type="Proteomes" id="UP000076580">
    <property type="component" value="Chromosome 01"/>
</dbReference>
<dbReference type="EMBL" id="LAYC01000001">
    <property type="protein sequence ID" value="KYK60063.1"/>
    <property type="molecule type" value="Genomic_DNA"/>
</dbReference>
<evidence type="ECO:0000313" key="2">
    <source>
        <dbReference type="EMBL" id="KYK60063.1"/>
    </source>
</evidence>
<accession>A0A151GSM3</accession>
<gene>
    <name evidence="2" type="ORF">DCS_01197</name>
</gene>
<comment type="caution">
    <text evidence="2">The sequence shown here is derived from an EMBL/GenBank/DDBJ whole genome shotgun (WGS) entry which is preliminary data.</text>
</comment>
<protein>
    <submittedName>
        <fullName evidence="2">Uncharacterized protein</fullName>
    </submittedName>
</protein>
<reference evidence="2 3" key="1">
    <citation type="journal article" date="2016" name="Sci. Rep.">
        <title>Insights into Adaptations to a Near-Obligate Nematode Endoparasitic Lifestyle from the Finished Genome of Drechmeria coniospora.</title>
        <authorList>
            <person name="Zhang L."/>
            <person name="Zhou Z."/>
            <person name="Guo Q."/>
            <person name="Fokkens L."/>
            <person name="Miskei M."/>
            <person name="Pocsi I."/>
            <person name="Zhang W."/>
            <person name="Chen M."/>
            <person name="Wang L."/>
            <person name="Sun Y."/>
            <person name="Donzelli B.G."/>
            <person name="Gibson D.M."/>
            <person name="Nelson D.R."/>
            <person name="Luo J.G."/>
            <person name="Rep M."/>
            <person name="Liu H."/>
            <person name="Yang S."/>
            <person name="Wang J."/>
            <person name="Krasnoff S.B."/>
            <person name="Xu Y."/>
            <person name="Molnar I."/>
            <person name="Lin M."/>
        </authorList>
    </citation>
    <scope>NUCLEOTIDE SEQUENCE [LARGE SCALE GENOMIC DNA]</scope>
    <source>
        <strain evidence="2 3">ARSEF 6962</strain>
    </source>
</reference>
<sequence>MKATQISSLVALCIVSVTPALGWHHDSDPPPTQPPANVDAQQWCKDNIDVPGRCESGRTSSCEDVCKACSDGKEPIKQGKCDWRGLFADFFQGHKCVCRSGPNPNRLVWHNLHGEHVADDLDAMNTN</sequence>
<dbReference type="AlphaFoldDB" id="A0A151GSM3"/>
<dbReference type="GeneID" id="63713840"/>
<keyword evidence="3" id="KW-1185">Reference proteome</keyword>
<feature type="signal peptide" evidence="1">
    <location>
        <begin position="1"/>
        <end position="22"/>
    </location>
</feature>
<proteinExistence type="predicted"/>
<name>A0A151GSM3_DRECN</name>
<evidence type="ECO:0000256" key="1">
    <source>
        <dbReference type="SAM" id="SignalP"/>
    </source>
</evidence>
<feature type="chain" id="PRO_5007580939" evidence="1">
    <location>
        <begin position="23"/>
        <end position="127"/>
    </location>
</feature>
<dbReference type="InParanoid" id="A0A151GSM3"/>
<organism evidence="2 3">
    <name type="scientific">Drechmeria coniospora</name>
    <name type="common">Nematophagous fungus</name>
    <name type="synonym">Meria coniospora</name>
    <dbReference type="NCBI Taxonomy" id="98403"/>
    <lineage>
        <taxon>Eukaryota</taxon>
        <taxon>Fungi</taxon>
        <taxon>Dikarya</taxon>
        <taxon>Ascomycota</taxon>
        <taxon>Pezizomycotina</taxon>
        <taxon>Sordariomycetes</taxon>
        <taxon>Hypocreomycetidae</taxon>
        <taxon>Hypocreales</taxon>
        <taxon>Ophiocordycipitaceae</taxon>
        <taxon>Drechmeria</taxon>
    </lineage>
</organism>